<dbReference type="PANTHER" id="PTHR43133">
    <property type="entry name" value="RNA POLYMERASE ECF-TYPE SIGMA FACTO"/>
    <property type="match status" value="1"/>
</dbReference>
<feature type="domain" description="RNA polymerase sigma-70 region 2" evidence="5">
    <location>
        <begin position="27"/>
        <end position="91"/>
    </location>
</feature>
<gene>
    <name evidence="7" type="ORF">QQ020_22855</name>
</gene>
<sequence length="207" mass="23871">MKTIVFSKGDLIKIAENGDHEAFKRMFHYFYARLLSVARHYVHSHELAEEVVNDVFVKIWNKRKKLVQIKKLEKYLYVLVKNHALNQIREASGHRVMSIDKTVLEITVSSVNPEEQFLSKEMLEVFQRSVDALPPKCGLVFRMVKDDQLTYKEVASILNISVKMVEKHVGLGLKRLRKDLDNYVDGASNLKSHMHKGLLLAAILLLT</sequence>
<keyword evidence="4" id="KW-0804">Transcription</keyword>
<dbReference type="InterPro" id="IPR013324">
    <property type="entry name" value="RNA_pol_sigma_r3/r4-like"/>
</dbReference>
<keyword evidence="3" id="KW-0731">Sigma factor</keyword>
<evidence type="ECO:0000259" key="5">
    <source>
        <dbReference type="Pfam" id="PF04542"/>
    </source>
</evidence>
<dbReference type="InterPro" id="IPR014327">
    <property type="entry name" value="RNA_pol_sigma70_bacteroid"/>
</dbReference>
<evidence type="ECO:0000313" key="7">
    <source>
        <dbReference type="EMBL" id="MDN5214938.1"/>
    </source>
</evidence>
<dbReference type="Gene3D" id="1.10.10.10">
    <property type="entry name" value="Winged helix-like DNA-binding domain superfamily/Winged helix DNA-binding domain"/>
    <property type="match status" value="1"/>
</dbReference>
<evidence type="ECO:0000259" key="6">
    <source>
        <dbReference type="Pfam" id="PF08281"/>
    </source>
</evidence>
<dbReference type="Pfam" id="PF04542">
    <property type="entry name" value="Sigma70_r2"/>
    <property type="match status" value="1"/>
</dbReference>
<dbReference type="Pfam" id="PF08281">
    <property type="entry name" value="Sigma70_r4_2"/>
    <property type="match status" value="1"/>
</dbReference>
<proteinExistence type="inferred from homology"/>
<evidence type="ECO:0000256" key="1">
    <source>
        <dbReference type="ARBA" id="ARBA00010641"/>
    </source>
</evidence>
<dbReference type="Gene3D" id="1.10.1740.10">
    <property type="match status" value="1"/>
</dbReference>
<dbReference type="PANTHER" id="PTHR43133:SF46">
    <property type="entry name" value="RNA POLYMERASE SIGMA-70 FACTOR ECF SUBFAMILY"/>
    <property type="match status" value="1"/>
</dbReference>
<dbReference type="RefSeq" id="WP_346760276.1">
    <property type="nucleotide sequence ID" value="NZ_JAUJEB010000005.1"/>
</dbReference>
<dbReference type="InterPro" id="IPR014284">
    <property type="entry name" value="RNA_pol_sigma-70_dom"/>
</dbReference>
<evidence type="ECO:0000256" key="4">
    <source>
        <dbReference type="ARBA" id="ARBA00023163"/>
    </source>
</evidence>
<dbReference type="InterPro" id="IPR039425">
    <property type="entry name" value="RNA_pol_sigma-70-like"/>
</dbReference>
<dbReference type="NCBIfam" id="TIGR02937">
    <property type="entry name" value="sigma70-ECF"/>
    <property type="match status" value="1"/>
</dbReference>
<evidence type="ECO:0000256" key="2">
    <source>
        <dbReference type="ARBA" id="ARBA00023015"/>
    </source>
</evidence>
<reference evidence="7" key="1">
    <citation type="submission" date="2023-06" db="EMBL/GenBank/DDBJ databases">
        <title>Genomic of Agaribacillus aureum.</title>
        <authorList>
            <person name="Wang G."/>
        </authorList>
    </citation>
    <scope>NUCLEOTIDE SEQUENCE</scope>
    <source>
        <strain evidence="7">BMA12</strain>
    </source>
</reference>
<evidence type="ECO:0000313" key="8">
    <source>
        <dbReference type="Proteomes" id="UP001172083"/>
    </source>
</evidence>
<protein>
    <submittedName>
        <fullName evidence="7">RNA polymerase sigma-70 factor</fullName>
    </submittedName>
</protein>
<dbReference type="SUPFAM" id="SSF88946">
    <property type="entry name" value="Sigma2 domain of RNA polymerase sigma factors"/>
    <property type="match status" value="1"/>
</dbReference>
<dbReference type="InterPro" id="IPR013325">
    <property type="entry name" value="RNA_pol_sigma_r2"/>
</dbReference>
<comment type="similarity">
    <text evidence="1">Belongs to the sigma-70 factor family. ECF subfamily.</text>
</comment>
<dbReference type="SUPFAM" id="SSF88659">
    <property type="entry name" value="Sigma3 and sigma4 domains of RNA polymerase sigma factors"/>
    <property type="match status" value="1"/>
</dbReference>
<organism evidence="7 8">
    <name type="scientific">Agaribacillus aureus</name>
    <dbReference type="NCBI Taxonomy" id="3051825"/>
    <lineage>
        <taxon>Bacteria</taxon>
        <taxon>Pseudomonadati</taxon>
        <taxon>Bacteroidota</taxon>
        <taxon>Cytophagia</taxon>
        <taxon>Cytophagales</taxon>
        <taxon>Splendidivirgaceae</taxon>
        <taxon>Agaribacillus</taxon>
    </lineage>
</organism>
<dbReference type="InterPro" id="IPR007627">
    <property type="entry name" value="RNA_pol_sigma70_r2"/>
</dbReference>
<keyword evidence="2" id="KW-0805">Transcription regulation</keyword>
<evidence type="ECO:0000256" key="3">
    <source>
        <dbReference type="ARBA" id="ARBA00023082"/>
    </source>
</evidence>
<keyword evidence="8" id="KW-1185">Reference proteome</keyword>
<dbReference type="InterPro" id="IPR013249">
    <property type="entry name" value="RNA_pol_sigma70_r4_t2"/>
</dbReference>
<accession>A0ABT8LF68</accession>
<dbReference type="InterPro" id="IPR036388">
    <property type="entry name" value="WH-like_DNA-bd_sf"/>
</dbReference>
<dbReference type="EMBL" id="JAUJEB010000005">
    <property type="protein sequence ID" value="MDN5214938.1"/>
    <property type="molecule type" value="Genomic_DNA"/>
</dbReference>
<name>A0ABT8LF68_9BACT</name>
<feature type="domain" description="RNA polymerase sigma factor 70 region 4 type 2" evidence="6">
    <location>
        <begin position="125"/>
        <end position="176"/>
    </location>
</feature>
<dbReference type="NCBIfam" id="TIGR02985">
    <property type="entry name" value="Sig70_bacteroi1"/>
    <property type="match status" value="1"/>
</dbReference>
<comment type="caution">
    <text evidence="7">The sequence shown here is derived from an EMBL/GenBank/DDBJ whole genome shotgun (WGS) entry which is preliminary data.</text>
</comment>
<dbReference type="Proteomes" id="UP001172083">
    <property type="component" value="Unassembled WGS sequence"/>
</dbReference>